<proteinExistence type="predicted"/>
<dbReference type="PANTHER" id="PTHR32309">
    <property type="entry name" value="TYROSINE-PROTEIN KINASE"/>
    <property type="match status" value="1"/>
</dbReference>
<dbReference type="PANTHER" id="PTHR32309:SF31">
    <property type="entry name" value="CAPSULAR EXOPOLYSACCHARIDE FAMILY"/>
    <property type="match status" value="1"/>
</dbReference>
<feature type="transmembrane region" description="Helical" evidence="1">
    <location>
        <begin position="28"/>
        <end position="47"/>
    </location>
</feature>
<protein>
    <recommendedName>
        <fullName evidence="4">Chain length determinant protein</fullName>
    </recommendedName>
</protein>
<reference evidence="3" key="1">
    <citation type="submission" date="2016-10" db="EMBL/GenBank/DDBJ databases">
        <authorList>
            <person name="Varghese N."/>
            <person name="Submissions S."/>
        </authorList>
    </citation>
    <scope>NUCLEOTIDE SEQUENCE [LARGE SCALE GENOMIC DNA]</scope>
    <source>
        <strain evidence="3">CGMCC 1.6495</strain>
    </source>
</reference>
<evidence type="ECO:0000313" key="2">
    <source>
        <dbReference type="EMBL" id="SES34774.1"/>
    </source>
</evidence>
<name>A0A1H9WLR9_9GAMM</name>
<organism evidence="2 3">
    <name type="scientific">Vreelandella subterranea</name>
    <dbReference type="NCBI Taxonomy" id="416874"/>
    <lineage>
        <taxon>Bacteria</taxon>
        <taxon>Pseudomonadati</taxon>
        <taxon>Pseudomonadota</taxon>
        <taxon>Gammaproteobacteria</taxon>
        <taxon>Oceanospirillales</taxon>
        <taxon>Halomonadaceae</taxon>
        <taxon>Vreelandella</taxon>
    </lineage>
</organism>
<dbReference type="STRING" id="416874.SAMN04487958_11713"/>
<keyword evidence="1" id="KW-0812">Transmembrane</keyword>
<dbReference type="EMBL" id="FOGS01000017">
    <property type="protein sequence ID" value="SES34774.1"/>
    <property type="molecule type" value="Genomic_DNA"/>
</dbReference>
<dbReference type="AlphaFoldDB" id="A0A1H9WLR9"/>
<dbReference type="Proteomes" id="UP000198505">
    <property type="component" value="Unassembled WGS sequence"/>
</dbReference>
<evidence type="ECO:0000256" key="1">
    <source>
        <dbReference type="SAM" id="Phobius"/>
    </source>
</evidence>
<feature type="transmembrane region" description="Helical" evidence="1">
    <location>
        <begin position="193"/>
        <end position="217"/>
    </location>
</feature>
<dbReference type="InterPro" id="IPR050445">
    <property type="entry name" value="Bact_polysacc_biosynth/exp"/>
</dbReference>
<gene>
    <name evidence="2" type="ORF">SAMN04487958_11713</name>
</gene>
<keyword evidence="1" id="KW-1133">Transmembrane helix</keyword>
<evidence type="ECO:0000313" key="3">
    <source>
        <dbReference type="Proteomes" id="UP000198505"/>
    </source>
</evidence>
<keyword evidence="1" id="KW-0472">Membrane</keyword>
<evidence type="ECO:0008006" key="4">
    <source>
        <dbReference type="Google" id="ProtNLM"/>
    </source>
</evidence>
<accession>A0A1H9WLR9</accession>
<sequence>MEQPPRSTYNDDEISLVELAKVLIHRRWWFLGTFVIVVLASVAWVLLQNTEKQSGTDTFNYTTQLAVGYKTPSHLIEPLPSIIEQLQGAIIPNVKQKNDEFSSLSAKVSYIEESNIVTITSESEQKNGIAEFHEALTTPIVERHERLQRSLENEGNIIFQGDQSLQLIPSEVVALAVKTQQATDAPQGTNSKLILVLGIILGVMLGIVMAFLAEFCARVKESLNKEKFS</sequence>
<keyword evidence="3" id="KW-1185">Reference proteome</keyword>